<dbReference type="EMBL" id="VSSQ01037497">
    <property type="protein sequence ID" value="MPM90211.1"/>
    <property type="molecule type" value="Genomic_DNA"/>
</dbReference>
<organism evidence="1">
    <name type="scientific">bioreactor metagenome</name>
    <dbReference type="NCBI Taxonomy" id="1076179"/>
    <lineage>
        <taxon>unclassified sequences</taxon>
        <taxon>metagenomes</taxon>
        <taxon>ecological metagenomes</taxon>
    </lineage>
</organism>
<sequence>MLEKENRSTLSAADAGFFTADFGCILGVADAPIFGGSFSGVGFFSRLKHIFVIVRFAPVDIQDDQADQSDEQYQKDKGLQEVSGNQTHGEGFCPGKDRNVLHQAGIRCAEQSFIEILGFKKCGQK</sequence>
<accession>A0A645DLU1</accession>
<proteinExistence type="predicted"/>
<evidence type="ECO:0000313" key="1">
    <source>
        <dbReference type="EMBL" id="MPM90211.1"/>
    </source>
</evidence>
<reference evidence="1" key="1">
    <citation type="submission" date="2019-08" db="EMBL/GenBank/DDBJ databases">
        <authorList>
            <person name="Kucharzyk K."/>
            <person name="Murdoch R.W."/>
            <person name="Higgins S."/>
            <person name="Loffler F."/>
        </authorList>
    </citation>
    <scope>NUCLEOTIDE SEQUENCE</scope>
</reference>
<gene>
    <name evidence="1" type="ORF">SDC9_137328</name>
</gene>
<comment type="caution">
    <text evidence="1">The sequence shown here is derived from an EMBL/GenBank/DDBJ whole genome shotgun (WGS) entry which is preliminary data.</text>
</comment>
<protein>
    <submittedName>
        <fullName evidence="1">Uncharacterized protein</fullName>
    </submittedName>
</protein>
<dbReference type="AlphaFoldDB" id="A0A645DLU1"/>
<name>A0A645DLU1_9ZZZZ</name>